<organism evidence="1 2">
    <name type="scientific">Fodinibius salipaludis</name>
    <dbReference type="NCBI Taxonomy" id="2032627"/>
    <lineage>
        <taxon>Bacteria</taxon>
        <taxon>Pseudomonadati</taxon>
        <taxon>Balneolota</taxon>
        <taxon>Balneolia</taxon>
        <taxon>Balneolales</taxon>
        <taxon>Balneolaceae</taxon>
        <taxon>Fodinibius</taxon>
    </lineage>
</organism>
<dbReference type="EMBL" id="NSKE01000002">
    <property type="protein sequence ID" value="PAU95288.1"/>
    <property type="molecule type" value="Genomic_DNA"/>
</dbReference>
<dbReference type="Pfam" id="PF13620">
    <property type="entry name" value="CarboxypepD_reg"/>
    <property type="match status" value="1"/>
</dbReference>
<evidence type="ECO:0008006" key="3">
    <source>
        <dbReference type="Google" id="ProtNLM"/>
    </source>
</evidence>
<evidence type="ECO:0000313" key="2">
    <source>
        <dbReference type="Proteomes" id="UP000218831"/>
    </source>
</evidence>
<dbReference type="InterPro" id="IPR013784">
    <property type="entry name" value="Carb-bd-like_fold"/>
</dbReference>
<dbReference type="PROSITE" id="PS51257">
    <property type="entry name" value="PROKAR_LIPOPROTEIN"/>
    <property type="match status" value="1"/>
</dbReference>
<evidence type="ECO:0000313" key="1">
    <source>
        <dbReference type="EMBL" id="PAU95288.1"/>
    </source>
</evidence>
<dbReference type="AlphaFoldDB" id="A0A2A2GD36"/>
<reference evidence="1 2" key="1">
    <citation type="submission" date="2017-08" db="EMBL/GenBank/DDBJ databases">
        <title>Aliifodinibius alkalisoli sp. nov., isolated from saline alkaline soil.</title>
        <authorList>
            <person name="Liu D."/>
            <person name="Zhang G."/>
        </authorList>
    </citation>
    <scope>NUCLEOTIDE SEQUENCE [LARGE SCALE GENOMIC DNA]</scope>
    <source>
        <strain evidence="1 2">WN023</strain>
    </source>
</reference>
<dbReference type="Proteomes" id="UP000218831">
    <property type="component" value="Unassembled WGS sequence"/>
</dbReference>
<protein>
    <recommendedName>
        <fullName evidence="3">Carboxypeptidase regulatory-like domain-containing protein</fullName>
    </recommendedName>
</protein>
<dbReference type="SUPFAM" id="SSF49452">
    <property type="entry name" value="Starch-binding domain-like"/>
    <property type="match status" value="1"/>
</dbReference>
<dbReference type="GO" id="GO:0030246">
    <property type="term" value="F:carbohydrate binding"/>
    <property type="evidence" value="ECO:0007669"/>
    <property type="project" value="InterPro"/>
</dbReference>
<dbReference type="Gene3D" id="2.60.40.1120">
    <property type="entry name" value="Carboxypeptidase-like, regulatory domain"/>
    <property type="match status" value="1"/>
</dbReference>
<comment type="caution">
    <text evidence="1">The sequence shown here is derived from an EMBL/GenBank/DDBJ whole genome shotgun (WGS) entry which is preliminary data.</text>
</comment>
<accession>A0A2A2GD36</accession>
<sequence length="225" mass="24692">MNNYKFVKFNILEMYINKCLLFVICFSLLVGCSKETISPETFGNIDGQVLNSETEEGIGGANITTSPATNSIATNEDGSFSLNEVTTGNYNITASKSEFESTTVSVNVREGKTATAQIYLDPKNGSGEKSLTAEVSAWNERRVNNDNTGSDSTFADVEYEVTNRSDDIEIDRYEVYFKIYTSGETFSKEEGDTALAAGEKNIAEFSKYVHHNTIDSVVVSGKYAD</sequence>
<proteinExistence type="predicted"/>
<keyword evidence="2" id="KW-1185">Reference proteome</keyword>
<name>A0A2A2GD36_9BACT</name>
<gene>
    <name evidence="1" type="ORF">CK503_03580</name>
</gene>